<dbReference type="Gene3D" id="3.50.30.40">
    <property type="entry name" value="Ribonuclease E inhibitor RraA/RraA-like"/>
    <property type="match status" value="1"/>
</dbReference>
<gene>
    <name evidence="2" type="ORF">JF259_07335</name>
</gene>
<dbReference type="SUPFAM" id="SSF89562">
    <property type="entry name" value="RraA-like"/>
    <property type="match status" value="1"/>
</dbReference>
<evidence type="ECO:0000313" key="2">
    <source>
        <dbReference type="EMBL" id="MBJ6367897.1"/>
    </source>
</evidence>
<dbReference type="Gene3D" id="3.90.550.10">
    <property type="entry name" value="Spore Coat Polysaccharide Biosynthesis Protein SpsA, Chain A"/>
    <property type="match status" value="1"/>
</dbReference>
<reference evidence="2" key="1">
    <citation type="submission" date="2020-12" db="EMBL/GenBank/DDBJ databases">
        <title>Snuella sp. nov., isolated from sediment in Incheon.</title>
        <authorList>
            <person name="Kim W."/>
        </authorList>
    </citation>
    <scope>NUCLEOTIDE SEQUENCE</scope>
    <source>
        <strain evidence="2">CAU 1569</strain>
    </source>
</reference>
<dbReference type="Proteomes" id="UP000610931">
    <property type="component" value="Unassembled WGS sequence"/>
</dbReference>
<comment type="cofactor">
    <cofactor evidence="1">
        <name>Mg(2+)</name>
        <dbReference type="ChEBI" id="CHEBI:18420"/>
    </cofactor>
</comment>
<sequence length="433" mass="49107">MKIVAFLPAKGNSDRIENKNVKILDGKPLFLRQLEKLVACDFIDEVYLDTESDFIIDLASEVDCRILRRDPALASNVIDGHKLFYNEVSQVEADVYIQLLATSPFIKIETIKKGLDILTQNESYDSVVLIKKEKQYTWNPKTFKTNYDIDNIPNSYELPDTILETMGLYMVKNRTAHTLKKRIGVKPFLLEAEPIEAIDVNYPKDFILANYIAAGIRENERSLFRNLSHLLSSPILSDIFDDLGIDNQIISGLMTNLDGRKLLGRAKTLKIKKKDEDDLGSIYDALLTYETIVPNDIIVVENEVPQYAYFGELNANLAIRSGAIGAIIGGNTRDIDEVKKLQFPVFSKGYNCQDIKHKGTVKDFNKKICIEKVFICPNDLIFADNQGIVVIPQDYEDKVLKIAIDILKKENIIVSEVAEGIKINEIRNRYGDF</sequence>
<dbReference type="RefSeq" id="WP_199114661.1">
    <property type="nucleotide sequence ID" value="NZ_JAELVQ010000007.1"/>
</dbReference>
<dbReference type="GO" id="GO:0046872">
    <property type="term" value="F:metal ion binding"/>
    <property type="evidence" value="ECO:0007669"/>
    <property type="project" value="UniProtKB-KW"/>
</dbReference>
<keyword evidence="1" id="KW-0479">Metal-binding</keyword>
<evidence type="ECO:0000256" key="1">
    <source>
        <dbReference type="PIRSR" id="PIRSR605493-1"/>
    </source>
</evidence>
<dbReference type="InterPro" id="IPR005493">
    <property type="entry name" value="RraA/RraA-like"/>
</dbReference>
<evidence type="ECO:0008006" key="4">
    <source>
        <dbReference type="Google" id="ProtNLM"/>
    </source>
</evidence>
<dbReference type="AlphaFoldDB" id="A0A8J7J1F4"/>
<dbReference type="SUPFAM" id="SSF53448">
    <property type="entry name" value="Nucleotide-diphospho-sugar transferases"/>
    <property type="match status" value="1"/>
</dbReference>
<dbReference type="CDD" id="cd16841">
    <property type="entry name" value="RraA_family"/>
    <property type="match status" value="1"/>
</dbReference>
<dbReference type="PANTHER" id="PTHR21485:SF6">
    <property type="entry name" value="N-ACYLNEURAMINATE CYTIDYLYLTRANSFERASE-RELATED"/>
    <property type="match status" value="1"/>
</dbReference>
<dbReference type="Pfam" id="PF02348">
    <property type="entry name" value="CTP_transf_3"/>
    <property type="match status" value="1"/>
</dbReference>
<keyword evidence="1" id="KW-0460">Magnesium</keyword>
<comment type="caution">
    <text evidence="2">The sequence shown here is derived from an EMBL/GenBank/DDBJ whole genome shotgun (WGS) entry which is preliminary data.</text>
</comment>
<dbReference type="GO" id="GO:0008781">
    <property type="term" value="F:N-acylneuraminate cytidylyltransferase activity"/>
    <property type="evidence" value="ECO:0007669"/>
    <property type="project" value="TreeGrafter"/>
</dbReference>
<dbReference type="InterPro" id="IPR050793">
    <property type="entry name" value="CMP-NeuNAc_synthase"/>
</dbReference>
<accession>A0A8J7J1F4</accession>
<dbReference type="EMBL" id="JAELVQ010000007">
    <property type="protein sequence ID" value="MBJ6367897.1"/>
    <property type="molecule type" value="Genomic_DNA"/>
</dbReference>
<dbReference type="Pfam" id="PF03737">
    <property type="entry name" value="RraA-like"/>
    <property type="match status" value="1"/>
</dbReference>
<organism evidence="2 3">
    <name type="scientific">Snuella sedimenti</name>
    <dbReference type="NCBI Taxonomy" id="2798802"/>
    <lineage>
        <taxon>Bacteria</taxon>
        <taxon>Pseudomonadati</taxon>
        <taxon>Bacteroidota</taxon>
        <taxon>Flavobacteriia</taxon>
        <taxon>Flavobacteriales</taxon>
        <taxon>Flavobacteriaceae</taxon>
        <taxon>Snuella</taxon>
    </lineage>
</organism>
<feature type="binding site" evidence="1">
    <location>
        <position position="333"/>
    </location>
    <ligand>
        <name>substrate</name>
    </ligand>
</feature>
<dbReference type="InterPro" id="IPR036704">
    <property type="entry name" value="RraA/RraA-like_sf"/>
</dbReference>
<proteinExistence type="predicted"/>
<keyword evidence="3" id="KW-1185">Reference proteome</keyword>
<name>A0A8J7J1F4_9FLAO</name>
<protein>
    <recommendedName>
        <fullName evidence="4">Cytidyltransferase</fullName>
    </recommendedName>
</protein>
<dbReference type="PANTHER" id="PTHR21485">
    <property type="entry name" value="HAD SUPERFAMILY MEMBERS CMAS AND KDSC"/>
    <property type="match status" value="1"/>
</dbReference>
<dbReference type="InterPro" id="IPR029044">
    <property type="entry name" value="Nucleotide-diphossugar_trans"/>
</dbReference>
<evidence type="ECO:0000313" key="3">
    <source>
        <dbReference type="Proteomes" id="UP000610931"/>
    </source>
</evidence>
<feature type="binding site" evidence="1">
    <location>
        <position position="334"/>
    </location>
    <ligand>
        <name>Mg(2+)</name>
        <dbReference type="ChEBI" id="CHEBI:18420"/>
    </ligand>
</feature>
<dbReference type="InterPro" id="IPR003329">
    <property type="entry name" value="Cytidylyl_trans"/>
</dbReference>